<dbReference type="Gene3D" id="3.40.50.10490">
    <property type="entry name" value="Glucose-6-phosphate isomerase like protein, domain 1"/>
    <property type="match status" value="2"/>
</dbReference>
<dbReference type="PROSITE" id="PS51464">
    <property type="entry name" value="SIS"/>
    <property type="match status" value="2"/>
</dbReference>
<protein>
    <submittedName>
        <fullName evidence="3">SIS domain-containing protein</fullName>
    </submittedName>
</protein>
<dbReference type="Pfam" id="PF01380">
    <property type="entry name" value="SIS"/>
    <property type="match status" value="2"/>
</dbReference>
<dbReference type="InterPro" id="IPR035466">
    <property type="entry name" value="GlmS/AgaS_SIS"/>
</dbReference>
<dbReference type="RefSeq" id="WP_269443212.1">
    <property type="nucleotide sequence ID" value="NZ_CP097463.1"/>
</dbReference>
<dbReference type="EMBL" id="CP097463">
    <property type="protein sequence ID" value="WAX56680.1"/>
    <property type="molecule type" value="Genomic_DNA"/>
</dbReference>
<dbReference type="PANTHER" id="PTHR10937">
    <property type="entry name" value="GLUCOSAMINE--FRUCTOSE-6-PHOSPHATE AMINOTRANSFERASE, ISOMERIZING"/>
    <property type="match status" value="1"/>
</dbReference>
<gene>
    <name evidence="3" type="ORF">M6B22_19440</name>
</gene>
<name>A0ABY7JVU4_9ACTN</name>
<evidence type="ECO:0000259" key="2">
    <source>
        <dbReference type="PROSITE" id="PS51464"/>
    </source>
</evidence>
<feature type="domain" description="SIS" evidence="2">
    <location>
        <begin position="29"/>
        <end position="172"/>
    </location>
</feature>
<dbReference type="InterPro" id="IPR046348">
    <property type="entry name" value="SIS_dom_sf"/>
</dbReference>
<organism evidence="3 4">
    <name type="scientific">Jatrophihabitans cynanchi</name>
    <dbReference type="NCBI Taxonomy" id="2944128"/>
    <lineage>
        <taxon>Bacteria</taxon>
        <taxon>Bacillati</taxon>
        <taxon>Actinomycetota</taxon>
        <taxon>Actinomycetes</taxon>
        <taxon>Jatrophihabitantales</taxon>
        <taxon>Jatrophihabitantaceae</taxon>
        <taxon>Jatrophihabitans</taxon>
    </lineage>
</organism>
<dbReference type="InterPro" id="IPR035490">
    <property type="entry name" value="GlmS/FrlB_SIS"/>
</dbReference>
<keyword evidence="4" id="KW-1185">Reference proteome</keyword>
<proteinExistence type="predicted"/>
<evidence type="ECO:0000313" key="3">
    <source>
        <dbReference type="EMBL" id="WAX56680.1"/>
    </source>
</evidence>
<dbReference type="CDD" id="cd05009">
    <property type="entry name" value="SIS_GlmS_GlmD_2"/>
    <property type="match status" value="1"/>
</dbReference>
<reference evidence="3" key="1">
    <citation type="submission" date="2022-05" db="EMBL/GenBank/DDBJ databases">
        <title>Jatrophihabitans sp. SB3-54 whole genome sequence.</title>
        <authorList>
            <person name="Suh M.K."/>
            <person name="Eom M.K."/>
            <person name="Kim J.S."/>
            <person name="Kim H.S."/>
            <person name="Do H.E."/>
            <person name="Shin Y.K."/>
            <person name="Lee J.-S."/>
        </authorList>
    </citation>
    <scope>NUCLEOTIDE SEQUENCE</scope>
    <source>
        <strain evidence="3">SB3-54</strain>
    </source>
</reference>
<dbReference type="CDD" id="cd05008">
    <property type="entry name" value="SIS_GlmS_GlmD_1"/>
    <property type="match status" value="1"/>
</dbReference>
<keyword evidence="1" id="KW-0677">Repeat</keyword>
<sequence>MQTLMWLEMLEQPAVLDRFVSRWDAVLEAVRSLVADDPPRAAVTLARGSSDNAATLARYLVERAVGCAVASGSPSLWTRYGQDGDYRGVLALGISQSGSTPELVAALGRLRGCGAATIAVTNEPTSPLADVAQLTISLDAGPEVAVPATKTVTAQLLAVVALAAALGHLDLPAASLAALPGAVAAVLADPAPATDLAARWRNARSLLVVARGPLIAAAQETALKVRETAGVLAVGTSTADLVHGPIAAVRPGDPVLLFDADPAIRADVTEVEQRLLAIGADVRRLPAATGIADVLLPIVETVRGQQLAHELAIARDRLPDTPTGLSKITLTA</sequence>
<feature type="domain" description="SIS" evidence="2">
    <location>
        <begin position="196"/>
        <end position="322"/>
    </location>
</feature>
<dbReference type="Proteomes" id="UP001164693">
    <property type="component" value="Chromosome"/>
</dbReference>
<dbReference type="SUPFAM" id="SSF53697">
    <property type="entry name" value="SIS domain"/>
    <property type="match status" value="1"/>
</dbReference>
<evidence type="ECO:0000256" key="1">
    <source>
        <dbReference type="ARBA" id="ARBA00022737"/>
    </source>
</evidence>
<evidence type="ECO:0000313" key="4">
    <source>
        <dbReference type="Proteomes" id="UP001164693"/>
    </source>
</evidence>
<accession>A0ABY7JVU4</accession>
<dbReference type="PANTHER" id="PTHR10937:SF8">
    <property type="entry name" value="AMINOTRANSFERASE-RELATED"/>
    <property type="match status" value="1"/>
</dbReference>
<dbReference type="InterPro" id="IPR001347">
    <property type="entry name" value="SIS_dom"/>
</dbReference>